<sequence>MIKQQVMSPAVALYHWRENGMSIEKVLSQTCFTSIGELYQTFDDDMKNEQAAVAERMMSPDERQREEDVDATWVDFGDYLREFVPPSEYQDEIERLLPLTKTTRQIKAAAMSRPFRDAVRRRKAQ</sequence>
<gene>
    <name evidence="1" type="ORF">F4V91_06785</name>
</gene>
<accession>A0A6A1TRB7</accession>
<dbReference type="AlphaFoldDB" id="A0A6A1TRB7"/>
<proteinExistence type="predicted"/>
<protein>
    <submittedName>
        <fullName evidence="1">Uncharacterized protein</fullName>
    </submittedName>
</protein>
<evidence type="ECO:0000313" key="2">
    <source>
        <dbReference type="Proteomes" id="UP000386575"/>
    </source>
</evidence>
<name>A0A6A1TRB7_NEOGA</name>
<comment type="caution">
    <text evidence="1">The sequence shown here is derived from an EMBL/GenBank/DDBJ whole genome shotgun (WGS) entry which is preliminary data.</text>
</comment>
<organism evidence="1 2">
    <name type="scientific">Neorhizobium galegae</name>
    <name type="common">Rhizobium galegae</name>
    <dbReference type="NCBI Taxonomy" id="399"/>
    <lineage>
        <taxon>Bacteria</taxon>
        <taxon>Pseudomonadati</taxon>
        <taxon>Pseudomonadota</taxon>
        <taxon>Alphaproteobacteria</taxon>
        <taxon>Hyphomicrobiales</taxon>
        <taxon>Rhizobiaceae</taxon>
        <taxon>Rhizobium/Agrobacterium group</taxon>
        <taxon>Neorhizobium</taxon>
    </lineage>
</organism>
<dbReference type="EMBL" id="VZUL01000002">
    <property type="protein sequence ID" value="KAB1086164.1"/>
    <property type="molecule type" value="Genomic_DNA"/>
</dbReference>
<reference evidence="1 2" key="1">
    <citation type="submission" date="2019-09" db="EMBL/GenBank/DDBJ databases">
        <title>Genome sequencing of Ng87 strain.</title>
        <authorList>
            <person name="Karasev E.S."/>
            <person name="Andronov E."/>
        </authorList>
    </citation>
    <scope>NUCLEOTIDE SEQUENCE [LARGE SCALE GENOMIC DNA]</scope>
    <source>
        <strain evidence="1 2">Ng87</strain>
    </source>
</reference>
<evidence type="ECO:0000313" key="1">
    <source>
        <dbReference type="EMBL" id="KAB1086164.1"/>
    </source>
</evidence>
<dbReference type="Proteomes" id="UP000386575">
    <property type="component" value="Unassembled WGS sequence"/>
</dbReference>
<dbReference type="RefSeq" id="WP_151041683.1">
    <property type="nucleotide sequence ID" value="NZ_VZUL01000002.1"/>
</dbReference>